<dbReference type="STRING" id="118168.MC7420_1677"/>
<feature type="domain" description="Isochorismatase-like" evidence="2">
    <location>
        <begin position="10"/>
        <end position="176"/>
    </location>
</feature>
<dbReference type="Gene3D" id="3.40.50.850">
    <property type="entry name" value="Isochorismatase-like"/>
    <property type="match status" value="1"/>
</dbReference>
<dbReference type="InterPro" id="IPR050272">
    <property type="entry name" value="Isochorismatase-like_hydrls"/>
</dbReference>
<dbReference type="InterPro" id="IPR036380">
    <property type="entry name" value="Isochorismatase-like_sf"/>
</dbReference>
<dbReference type="AlphaFoldDB" id="B4VM47"/>
<evidence type="ECO:0000313" key="4">
    <source>
        <dbReference type="Proteomes" id="UP000003835"/>
    </source>
</evidence>
<dbReference type="InterPro" id="IPR000868">
    <property type="entry name" value="Isochorismatase-like_dom"/>
</dbReference>
<evidence type="ECO:0000313" key="3">
    <source>
        <dbReference type="EMBL" id="EDX76674.1"/>
    </source>
</evidence>
<accession>B4VM47</accession>
<reference evidence="3 4" key="1">
    <citation type="submission" date="2008-07" db="EMBL/GenBank/DDBJ databases">
        <authorList>
            <person name="Tandeau de Marsac N."/>
            <person name="Ferriera S."/>
            <person name="Johnson J."/>
            <person name="Kravitz S."/>
            <person name="Beeson K."/>
            <person name="Sutton G."/>
            <person name="Rogers Y.-H."/>
            <person name="Friedman R."/>
            <person name="Frazier M."/>
            <person name="Venter J.C."/>
        </authorList>
    </citation>
    <scope>NUCLEOTIDE SEQUENCE [LARGE SCALE GENOMIC DNA]</scope>
    <source>
        <strain evidence="3 4">PCC 7420</strain>
    </source>
</reference>
<dbReference type="SUPFAM" id="SSF52499">
    <property type="entry name" value="Isochorismatase-like hydrolases"/>
    <property type="match status" value="1"/>
</dbReference>
<dbReference type="GO" id="GO:0016787">
    <property type="term" value="F:hydrolase activity"/>
    <property type="evidence" value="ECO:0007669"/>
    <property type="project" value="UniProtKB-KW"/>
</dbReference>
<dbReference type="OrthoDB" id="257098at2"/>
<dbReference type="HOGENOM" id="CLU_1382062_0_0_3"/>
<protein>
    <submittedName>
        <fullName evidence="3">Isochorismatase family protein</fullName>
    </submittedName>
</protein>
<dbReference type="PANTHER" id="PTHR43540:SF1">
    <property type="entry name" value="ISOCHORISMATASE HYDROLASE"/>
    <property type="match status" value="1"/>
</dbReference>
<dbReference type="CDD" id="cd00431">
    <property type="entry name" value="cysteine_hydrolases"/>
    <property type="match status" value="1"/>
</dbReference>
<dbReference type="Pfam" id="PF00857">
    <property type="entry name" value="Isochorismatase"/>
    <property type="match status" value="1"/>
</dbReference>
<dbReference type="RefSeq" id="WP_006099632.1">
    <property type="nucleotide sequence ID" value="NZ_DS989845.1"/>
</dbReference>
<dbReference type="PANTHER" id="PTHR43540">
    <property type="entry name" value="PEROXYUREIDOACRYLATE/UREIDOACRYLATE AMIDOHYDROLASE-RELATED"/>
    <property type="match status" value="1"/>
</dbReference>
<dbReference type="eggNOG" id="COG1335">
    <property type="taxonomic scope" value="Bacteria"/>
</dbReference>
<gene>
    <name evidence="3" type="ORF">MC7420_1677</name>
</gene>
<name>B4VM47_9CYAN</name>
<evidence type="ECO:0000256" key="1">
    <source>
        <dbReference type="ARBA" id="ARBA00022801"/>
    </source>
</evidence>
<dbReference type="Proteomes" id="UP000003835">
    <property type="component" value="Unassembled WGS sequence"/>
</dbReference>
<keyword evidence="1" id="KW-0378">Hydrolase</keyword>
<keyword evidence="4" id="KW-1185">Reference proteome</keyword>
<dbReference type="EMBL" id="DS989845">
    <property type="protein sequence ID" value="EDX76674.1"/>
    <property type="molecule type" value="Genomic_DNA"/>
</dbReference>
<proteinExistence type="predicted"/>
<organism evidence="3 4">
    <name type="scientific">Coleofasciculus chthonoplastes PCC 7420</name>
    <dbReference type="NCBI Taxonomy" id="118168"/>
    <lineage>
        <taxon>Bacteria</taxon>
        <taxon>Bacillati</taxon>
        <taxon>Cyanobacteriota</taxon>
        <taxon>Cyanophyceae</taxon>
        <taxon>Coleofasciculales</taxon>
        <taxon>Coleofasciculaceae</taxon>
        <taxon>Coleofasciculus</taxon>
    </lineage>
</organism>
<evidence type="ECO:0000259" key="2">
    <source>
        <dbReference type="Pfam" id="PF00857"/>
    </source>
</evidence>
<sequence>MVNRDWQQFALLLIDVQQDFWNLELEQAFPDFQSNIARLLRFCRQEGLEVVHLREVFNPDGSDWLPRYRLRGRAVCVRETPGAEVLSVATAQSGEMVMEKPTQDGFHHPPLLDYLRSTGKKYILTAGLVTSVCVLLTAASASQLGFLVTVISDCCADYPEAHAIALRRYRGFMLELACLDELPQRWGEWVGQIERLG</sequence>